<comment type="caution">
    <text evidence="3">The sequence shown here is derived from an EMBL/GenBank/DDBJ whole genome shotgun (WGS) entry which is preliminary data.</text>
</comment>
<feature type="transmembrane region" description="Helical" evidence="2">
    <location>
        <begin position="39"/>
        <end position="63"/>
    </location>
</feature>
<keyword evidence="2" id="KW-0812">Transmembrane</keyword>
<organism evidence="3 4">
    <name type="scientific">Amycolatopsis plumensis</name>
    <dbReference type="NCBI Taxonomy" id="236508"/>
    <lineage>
        <taxon>Bacteria</taxon>
        <taxon>Bacillati</taxon>
        <taxon>Actinomycetota</taxon>
        <taxon>Actinomycetes</taxon>
        <taxon>Pseudonocardiales</taxon>
        <taxon>Pseudonocardiaceae</taxon>
        <taxon>Amycolatopsis</taxon>
    </lineage>
</organism>
<accession>A0ABV5U5A7</accession>
<feature type="transmembrane region" description="Helical" evidence="2">
    <location>
        <begin position="75"/>
        <end position="94"/>
    </location>
</feature>
<reference evidence="3 4" key="1">
    <citation type="submission" date="2024-09" db="EMBL/GenBank/DDBJ databases">
        <authorList>
            <person name="Sun Q."/>
            <person name="Mori K."/>
        </authorList>
    </citation>
    <scope>NUCLEOTIDE SEQUENCE [LARGE SCALE GENOMIC DNA]</scope>
    <source>
        <strain evidence="3 4">JCM 13852</strain>
    </source>
</reference>
<keyword evidence="4" id="KW-1185">Reference proteome</keyword>
<keyword evidence="2" id="KW-1133">Transmembrane helix</keyword>
<feature type="region of interest" description="Disordered" evidence="1">
    <location>
        <begin position="137"/>
        <end position="192"/>
    </location>
</feature>
<gene>
    <name evidence="3" type="ORF">ACFFTO_20485</name>
</gene>
<dbReference type="EMBL" id="JBHMBK010000014">
    <property type="protein sequence ID" value="MFB9686571.1"/>
    <property type="molecule type" value="Genomic_DNA"/>
</dbReference>
<evidence type="ECO:0000313" key="3">
    <source>
        <dbReference type="EMBL" id="MFB9686571.1"/>
    </source>
</evidence>
<keyword evidence="2" id="KW-0472">Membrane</keyword>
<protein>
    <submittedName>
        <fullName evidence="3">Uncharacterized protein</fullName>
    </submittedName>
</protein>
<dbReference type="Proteomes" id="UP001589535">
    <property type="component" value="Unassembled WGS sequence"/>
</dbReference>
<proteinExistence type="predicted"/>
<evidence type="ECO:0000256" key="2">
    <source>
        <dbReference type="SAM" id="Phobius"/>
    </source>
</evidence>
<name>A0ABV5U5A7_9PSEU</name>
<feature type="transmembrane region" description="Helical" evidence="2">
    <location>
        <begin position="114"/>
        <end position="135"/>
    </location>
</feature>
<evidence type="ECO:0000313" key="4">
    <source>
        <dbReference type="Proteomes" id="UP001589535"/>
    </source>
</evidence>
<dbReference type="RefSeq" id="WP_378195942.1">
    <property type="nucleotide sequence ID" value="NZ_JBHMBK010000014.1"/>
</dbReference>
<sequence length="192" mass="20121">MKTARVLLALPGLAALAWGVVLFAEYALPLRPDVFGTVGWIVGGPVLNDAVVAPLTALLGIALSRLLPRRWRTPVMAGTVITATLAILAFPLLWRPYGTPPMPGLHDTNPTPALALTLAVVWLAVVLTALTRRVVPSDAPPITRDASPITSDAPPDTRDTRPTTPPDPPGTQPDLPGTQADPPGTPADRPTP</sequence>
<evidence type="ECO:0000256" key="1">
    <source>
        <dbReference type="SAM" id="MobiDB-lite"/>
    </source>
</evidence>